<accession>A0A378Q3U8</accession>
<protein>
    <recommendedName>
        <fullName evidence="1">DUF551 domain-containing protein</fullName>
    </recommendedName>
</protein>
<reference evidence="2 3" key="1">
    <citation type="submission" date="2018-06" db="EMBL/GenBank/DDBJ databases">
        <authorList>
            <consortium name="Pathogen Informatics"/>
            <person name="Doyle S."/>
        </authorList>
    </citation>
    <scope>NUCLEOTIDE SEQUENCE [LARGE SCALE GENOMIC DNA]</scope>
    <source>
        <strain evidence="2 3">NCTC9426</strain>
    </source>
</reference>
<dbReference type="Pfam" id="PF04448">
    <property type="entry name" value="DUF551"/>
    <property type="match status" value="1"/>
</dbReference>
<name>A0A378Q3U8_MORBO</name>
<dbReference type="InterPro" id="IPR007539">
    <property type="entry name" value="DUF551"/>
</dbReference>
<dbReference type="AlphaFoldDB" id="A0A378Q3U8"/>
<dbReference type="EMBL" id="UGPZ01000003">
    <property type="protein sequence ID" value="STY93817.1"/>
    <property type="molecule type" value="Genomic_DNA"/>
</dbReference>
<dbReference type="Proteomes" id="UP000254133">
    <property type="component" value="Unassembled WGS sequence"/>
</dbReference>
<feature type="domain" description="DUF551" evidence="1">
    <location>
        <begin position="52"/>
        <end position="113"/>
    </location>
</feature>
<gene>
    <name evidence="2" type="ORF">NCTC9426_02551</name>
</gene>
<organism evidence="2 3">
    <name type="scientific">Moraxella bovis</name>
    <dbReference type="NCBI Taxonomy" id="476"/>
    <lineage>
        <taxon>Bacteria</taxon>
        <taxon>Pseudomonadati</taxon>
        <taxon>Pseudomonadota</taxon>
        <taxon>Gammaproteobacteria</taxon>
        <taxon>Moraxellales</taxon>
        <taxon>Moraxellaceae</taxon>
        <taxon>Moraxella</taxon>
    </lineage>
</organism>
<evidence type="ECO:0000313" key="2">
    <source>
        <dbReference type="EMBL" id="STY93817.1"/>
    </source>
</evidence>
<evidence type="ECO:0000313" key="3">
    <source>
        <dbReference type="Proteomes" id="UP000254133"/>
    </source>
</evidence>
<proteinExistence type="predicted"/>
<evidence type="ECO:0000259" key="1">
    <source>
        <dbReference type="Pfam" id="PF04448"/>
    </source>
</evidence>
<sequence length="114" mass="12846">MNKIIQNLKITNELLFFICNKNNISLGTLLNDNGACIQDIIDDNNILISSGGWIDIKDGGFDDGQEILITDGKEVWTDTVMFDCSDNDYYIYFDGGSNPETVTHWQPKPEPPKE</sequence>
<dbReference type="RefSeq" id="WP_115370004.1">
    <property type="nucleotide sequence ID" value="NZ_CP087803.1"/>
</dbReference>